<dbReference type="GO" id="GO:0016887">
    <property type="term" value="F:ATP hydrolysis activity"/>
    <property type="evidence" value="ECO:0007669"/>
    <property type="project" value="InterPro"/>
</dbReference>
<dbReference type="PANTHER" id="PTHR43581">
    <property type="entry name" value="ATP/GTP PHOSPHATASE"/>
    <property type="match status" value="1"/>
</dbReference>
<evidence type="ECO:0000313" key="3">
    <source>
        <dbReference type="EMBL" id="AEI51934.1"/>
    </source>
</evidence>
<dbReference type="Pfam" id="PF13304">
    <property type="entry name" value="AAA_21"/>
    <property type="match status" value="1"/>
</dbReference>
<name>A0A7U3ZRB3_RUNSL</name>
<organism evidence="3 4">
    <name type="scientific">Runella slithyformis (strain ATCC 29530 / DSM 19594 / LMG 11500 / NCIMB 11436 / LSU 4)</name>
    <dbReference type="NCBI Taxonomy" id="761193"/>
    <lineage>
        <taxon>Bacteria</taxon>
        <taxon>Pseudomonadati</taxon>
        <taxon>Bacteroidota</taxon>
        <taxon>Cytophagia</taxon>
        <taxon>Cytophagales</taxon>
        <taxon>Spirosomataceae</taxon>
        <taxon>Runella</taxon>
    </lineage>
</organism>
<dbReference type="InterPro" id="IPR003959">
    <property type="entry name" value="ATPase_AAA_core"/>
</dbReference>
<dbReference type="InterPro" id="IPR027417">
    <property type="entry name" value="P-loop_NTPase"/>
</dbReference>
<dbReference type="InterPro" id="IPR038734">
    <property type="entry name" value="YhaN_AAA"/>
</dbReference>
<reference evidence="3 4" key="2">
    <citation type="journal article" date="2012" name="Stand. Genomic Sci.">
        <title>Complete genome sequence of the aquatic bacterium Runella slithyformis type strain (LSU 4(T)).</title>
        <authorList>
            <person name="Copeland A."/>
            <person name="Zhang X."/>
            <person name="Misra M."/>
            <person name="Lapidus A."/>
            <person name="Nolan M."/>
            <person name="Lucas S."/>
            <person name="Deshpande S."/>
            <person name="Cheng J.F."/>
            <person name="Tapia R."/>
            <person name="Goodwin L.A."/>
            <person name="Pitluck S."/>
            <person name="Liolios K."/>
            <person name="Pagani I."/>
            <person name="Ivanova N."/>
            <person name="Mikhailova N."/>
            <person name="Pati A."/>
            <person name="Chen A."/>
            <person name="Palaniappan K."/>
            <person name="Land M."/>
            <person name="Hauser L."/>
            <person name="Pan C."/>
            <person name="Jeffries C.D."/>
            <person name="Detter J.C."/>
            <person name="Brambilla E.M."/>
            <person name="Rohde M."/>
            <person name="Djao O.D."/>
            <person name="Goker M."/>
            <person name="Sikorski J."/>
            <person name="Tindall B.J."/>
            <person name="Woyke T."/>
            <person name="Bristow J."/>
            <person name="Eisen J.A."/>
            <person name="Markowitz V."/>
            <person name="Hugenholtz P."/>
            <person name="Kyrpides N.C."/>
            <person name="Klenk H.P."/>
            <person name="Mavromatis K."/>
        </authorList>
    </citation>
    <scope>NUCLEOTIDE SEQUENCE [LARGE SCALE GENOMIC DNA]</scope>
    <source>
        <strain evidence="4">ATCC 29530 / DSM 19594 / LMG 11500 / NCIMB 11436 / LSU 4</strain>
    </source>
</reference>
<evidence type="ECO:0000313" key="4">
    <source>
        <dbReference type="Proteomes" id="UP000000493"/>
    </source>
</evidence>
<dbReference type="PANTHER" id="PTHR43581:SF4">
    <property type="entry name" value="ATP_GTP PHOSPHATASE"/>
    <property type="match status" value="1"/>
</dbReference>
<sequence length="440" mass="50535">MDNFRIESLEINEIGPFKYLKIDFPVKIDPDKAEIHILTGENGTGKSTVLEALIYPVNSDITRQFIYPENMYNVQNGIVNKLWNQKIDSRIQIKFSTVNSFSAYWSEGKWMIDHLRAYAILEYLNKANRLNINELNIAFFAYSGYRKAEKTGITGIQEIEESPIANAHNFHLSISPQNLIQWLVNIQTRELIAKGKGDNQKAKQYRSTIEIIENALGEIIESEVKFDLEEDPLGVKINVDGQSLNFDQLPDGLKSMVSWMGDLLMRMDRLKWVNNTPVLERNFILLLDEIEVHLHPAWQRKILPVVQKLFKNAQIFISTHSPFVVGSVDGAWVHRFVKKDGYSVLAGEPILSEDAKSYDYILEEIFGIKERFGVEVERKLSEFQQLKKEILKGSETVDTAYFRKLIGELAGQSVELESIIGMEIRQLKRLTNQDFSLTEA</sequence>
<dbReference type="Gene3D" id="3.40.50.300">
    <property type="entry name" value="P-loop containing nucleotide triphosphate hydrolases"/>
    <property type="match status" value="1"/>
</dbReference>
<evidence type="ECO:0000259" key="2">
    <source>
        <dbReference type="Pfam" id="PF13514"/>
    </source>
</evidence>
<evidence type="ECO:0008006" key="5">
    <source>
        <dbReference type="Google" id="ProtNLM"/>
    </source>
</evidence>
<evidence type="ECO:0000259" key="1">
    <source>
        <dbReference type="Pfam" id="PF13304"/>
    </source>
</evidence>
<proteinExistence type="predicted"/>
<dbReference type="Proteomes" id="UP000000493">
    <property type="component" value="Chromosome"/>
</dbReference>
<accession>A0A7U3ZRB3</accession>
<reference evidence="4" key="1">
    <citation type="submission" date="2011-06" db="EMBL/GenBank/DDBJ databases">
        <title>The complete genome of chromosome of Runella slithyformis DSM 19594.</title>
        <authorList>
            <consortium name="US DOE Joint Genome Institute (JGI-PGF)"/>
            <person name="Lucas S."/>
            <person name="Han J."/>
            <person name="Lapidus A."/>
            <person name="Bruce D."/>
            <person name="Goodwin L."/>
            <person name="Pitluck S."/>
            <person name="Peters L."/>
            <person name="Kyrpides N."/>
            <person name="Mavromatis K."/>
            <person name="Ivanova N."/>
            <person name="Ovchinnikova G."/>
            <person name="Zhang X."/>
            <person name="Misra M."/>
            <person name="Detter J.C."/>
            <person name="Tapia R."/>
            <person name="Han C."/>
            <person name="Land M."/>
            <person name="Hauser L."/>
            <person name="Markowitz V."/>
            <person name="Cheng J.-F."/>
            <person name="Hugenholtz P."/>
            <person name="Woyke T."/>
            <person name="Wu D."/>
            <person name="Tindall B."/>
            <person name="Faehrich R."/>
            <person name="Brambilla E."/>
            <person name="Klenk H.-P."/>
            <person name="Eisen J.A."/>
        </authorList>
    </citation>
    <scope>NUCLEOTIDE SEQUENCE [LARGE SCALE GENOMIC DNA]</scope>
    <source>
        <strain evidence="4">ATCC 29530 / DSM 19594 / LMG 11500 / NCIMB 11436 / LSU 4</strain>
    </source>
</reference>
<dbReference type="EMBL" id="CP002859">
    <property type="protein sequence ID" value="AEI51934.1"/>
    <property type="molecule type" value="Genomic_DNA"/>
</dbReference>
<dbReference type="Pfam" id="PF13514">
    <property type="entry name" value="AAA_27"/>
    <property type="match status" value="1"/>
</dbReference>
<feature type="domain" description="YhaN AAA" evidence="2">
    <location>
        <begin position="5"/>
        <end position="75"/>
    </location>
</feature>
<feature type="domain" description="ATPase AAA-type core" evidence="1">
    <location>
        <begin position="239"/>
        <end position="325"/>
    </location>
</feature>
<dbReference type="InterPro" id="IPR051396">
    <property type="entry name" value="Bact_Antivir_Def_Nuclease"/>
</dbReference>
<gene>
    <name evidence="3" type="ordered locus">Runsl_5645</name>
</gene>
<dbReference type="AlphaFoldDB" id="A0A7U3ZRB3"/>
<dbReference type="GO" id="GO:0005524">
    <property type="term" value="F:ATP binding"/>
    <property type="evidence" value="ECO:0007669"/>
    <property type="project" value="InterPro"/>
</dbReference>
<protein>
    <recommendedName>
        <fullName evidence="5">ATPase AAA-type core domain-containing protein</fullName>
    </recommendedName>
</protein>
<dbReference type="SUPFAM" id="SSF52540">
    <property type="entry name" value="P-loop containing nucleoside triphosphate hydrolases"/>
    <property type="match status" value="1"/>
</dbReference>
<dbReference type="RefSeq" id="WP_013931200.1">
    <property type="nucleotide sequence ID" value="NC_015703.1"/>
</dbReference>
<dbReference type="KEGG" id="rsi:Runsl_5645"/>
<keyword evidence="4" id="KW-1185">Reference proteome</keyword>